<dbReference type="Proteomes" id="UP000288293">
    <property type="component" value="Unassembled WGS sequence"/>
</dbReference>
<comment type="caution">
    <text evidence="3">The sequence shown here is derived from an EMBL/GenBank/DDBJ whole genome shotgun (WGS) entry which is preliminary data.</text>
</comment>
<keyword evidence="1" id="KW-0472">Membrane</keyword>
<protein>
    <submittedName>
        <fullName evidence="3">Flp pilus assembly protein CpaB</fullName>
    </submittedName>
</protein>
<dbReference type="AlphaFoldDB" id="A0A432W5T4"/>
<proteinExistence type="predicted"/>
<dbReference type="CDD" id="cd11614">
    <property type="entry name" value="SAF_CpaB_FlgA_like"/>
    <property type="match status" value="1"/>
</dbReference>
<dbReference type="OrthoDB" id="6399305at2"/>
<dbReference type="InterPro" id="IPR013974">
    <property type="entry name" value="SAF"/>
</dbReference>
<evidence type="ECO:0000313" key="4">
    <source>
        <dbReference type="Proteomes" id="UP000288293"/>
    </source>
</evidence>
<organism evidence="3 4">
    <name type="scientific">Aliidiomarina minuta</name>
    <dbReference type="NCBI Taxonomy" id="880057"/>
    <lineage>
        <taxon>Bacteria</taxon>
        <taxon>Pseudomonadati</taxon>
        <taxon>Pseudomonadota</taxon>
        <taxon>Gammaproteobacteria</taxon>
        <taxon>Alteromonadales</taxon>
        <taxon>Idiomarinaceae</taxon>
        <taxon>Aliidiomarina</taxon>
    </lineage>
</organism>
<feature type="transmembrane region" description="Helical" evidence="1">
    <location>
        <begin position="6"/>
        <end position="27"/>
    </location>
</feature>
<dbReference type="RefSeq" id="WP_126802043.1">
    <property type="nucleotide sequence ID" value="NZ_PIPL01000001.1"/>
</dbReference>
<evidence type="ECO:0000259" key="2">
    <source>
        <dbReference type="SMART" id="SM00858"/>
    </source>
</evidence>
<dbReference type="Pfam" id="PF08666">
    <property type="entry name" value="SAF"/>
    <property type="match status" value="1"/>
</dbReference>
<dbReference type="Pfam" id="PF16976">
    <property type="entry name" value="RcpC"/>
    <property type="match status" value="1"/>
</dbReference>
<feature type="domain" description="SAF" evidence="2">
    <location>
        <begin position="48"/>
        <end position="112"/>
    </location>
</feature>
<evidence type="ECO:0000256" key="1">
    <source>
        <dbReference type="SAM" id="Phobius"/>
    </source>
</evidence>
<dbReference type="InterPro" id="IPR031571">
    <property type="entry name" value="RcpC_dom"/>
</dbReference>
<accession>A0A432W5T4</accession>
<sequence length="246" mass="27105">MKYYLSWRLTLPLVCGIISALIALWLINQHINKRLQEASLHQLQVAKTEVVVPATNLTAGTQLHPSLLQVRKLPSQALPADSIFPAQAAQLFGRYLATEVAAGKPLQQLHIEQEIAQGLAALLRFGQRAFSIPVSNLESNAGLIRPGDRLDIYQLKNSGYRPLLSSVSVLAVGNQWHVEGTDVGIEDYRSLTLAVDARQVPELELLSRQGALAFWLRNKEEPESGMLPAPSVTEIIVAGQFMAEDW</sequence>
<keyword evidence="1" id="KW-0812">Transmembrane</keyword>
<keyword evidence="1" id="KW-1133">Transmembrane helix</keyword>
<dbReference type="InterPro" id="IPR017592">
    <property type="entry name" value="Pilus_assmbl_Flp-typ_CpaB"/>
</dbReference>
<name>A0A432W5T4_9GAMM</name>
<evidence type="ECO:0000313" key="3">
    <source>
        <dbReference type="EMBL" id="RUO25346.1"/>
    </source>
</evidence>
<reference evidence="3 4" key="1">
    <citation type="journal article" date="2011" name="Front. Microbiol.">
        <title>Genomic signatures of strain selection and enhancement in Bacillus atrophaeus var. globigii, a historical biowarfare simulant.</title>
        <authorList>
            <person name="Gibbons H.S."/>
            <person name="Broomall S.M."/>
            <person name="McNew L.A."/>
            <person name="Daligault H."/>
            <person name="Chapman C."/>
            <person name="Bruce D."/>
            <person name="Karavis M."/>
            <person name="Krepps M."/>
            <person name="McGregor P.A."/>
            <person name="Hong C."/>
            <person name="Park K.H."/>
            <person name="Akmal A."/>
            <person name="Feldman A."/>
            <person name="Lin J.S."/>
            <person name="Chang W.E."/>
            <person name="Higgs B.W."/>
            <person name="Demirev P."/>
            <person name="Lindquist J."/>
            <person name="Liem A."/>
            <person name="Fochler E."/>
            <person name="Read T.D."/>
            <person name="Tapia R."/>
            <person name="Johnson S."/>
            <person name="Bishop-Lilly K.A."/>
            <person name="Detter C."/>
            <person name="Han C."/>
            <person name="Sozhamannan S."/>
            <person name="Rosenzweig C.N."/>
            <person name="Skowronski E.W."/>
        </authorList>
    </citation>
    <scope>NUCLEOTIDE SEQUENCE [LARGE SCALE GENOMIC DNA]</scope>
    <source>
        <strain evidence="3 4">MLST1</strain>
    </source>
</reference>
<keyword evidence="4" id="KW-1185">Reference proteome</keyword>
<dbReference type="NCBIfam" id="TIGR03177">
    <property type="entry name" value="pilus_cpaB"/>
    <property type="match status" value="1"/>
</dbReference>
<gene>
    <name evidence="3" type="primary">cpaB</name>
    <name evidence="3" type="ORF">CWE09_01010</name>
</gene>
<dbReference type="EMBL" id="PIPL01000001">
    <property type="protein sequence ID" value="RUO25346.1"/>
    <property type="molecule type" value="Genomic_DNA"/>
</dbReference>
<dbReference type="SMART" id="SM00858">
    <property type="entry name" value="SAF"/>
    <property type="match status" value="1"/>
</dbReference>